<evidence type="ECO:0000256" key="2">
    <source>
        <dbReference type="ARBA" id="ARBA00022692"/>
    </source>
</evidence>
<evidence type="ECO:0000256" key="1">
    <source>
        <dbReference type="ARBA" id="ARBA00004651"/>
    </source>
</evidence>
<dbReference type="Pfam" id="PF07690">
    <property type="entry name" value="MFS_1"/>
    <property type="match status" value="1"/>
</dbReference>
<feature type="transmembrane region" description="Helical" evidence="5">
    <location>
        <begin position="139"/>
        <end position="164"/>
    </location>
</feature>
<keyword evidence="2 5" id="KW-0812">Transmembrane</keyword>
<dbReference type="PANTHER" id="PTHR23542">
    <property type="match status" value="1"/>
</dbReference>
<feature type="transmembrane region" description="Helical" evidence="5">
    <location>
        <begin position="78"/>
        <end position="99"/>
    </location>
</feature>
<evidence type="ECO:0000259" key="6">
    <source>
        <dbReference type="PROSITE" id="PS50850"/>
    </source>
</evidence>
<comment type="subcellular location">
    <subcellularLocation>
        <location evidence="1">Cell membrane</location>
        <topology evidence="1">Multi-pass membrane protein</topology>
    </subcellularLocation>
</comment>
<feature type="transmembrane region" description="Helical" evidence="5">
    <location>
        <begin position="170"/>
        <end position="189"/>
    </location>
</feature>
<dbReference type="InterPro" id="IPR020846">
    <property type="entry name" value="MFS_dom"/>
</dbReference>
<feature type="transmembrane region" description="Helical" evidence="5">
    <location>
        <begin position="45"/>
        <end position="66"/>
    </location>
</feature>
<keyword evidence="4 5" id="KW-0472">Membrane</keyword>
<dbReference type="Proteomes" id="UP001596302">
    <property type="component" value="Unassembled WGS sequence"/>
</dbReference>
<feature type="transmembrane region" description="Helical" evidence="5">
    <location>
        <begin position="367"/>
        <end position="387"/>
    </location>
</feature>
<protein>
    <submittedName>
        <fullName evidence="7">MFS transporter</fullName>
    </submittedName>
</protein>
<dbReference type="InterPro" id="IPR011701">
    <property type="entry name" value="MFS"/>
</dbReference>
<gene>
    <name evidence="7" type="ORF">ACFQE5_03310</name>
</gene>
<feature type="transmembrane region" description="Helical" evidence="5">
    <location>
        <begin position="281"/>
        <end position="298"/>
    </location>
</feature>
<feature type="transmembrane region" description="Helical" evidence="5">
    <location>
        <begin position="7"/>
        <end position="25"/>
    </location>
</feature>
<name>A0ABW1IXN5_9PSEU</name>
<feature type="transmembrane region" description="Helical" evidence="5">
    <location>
        <begin position="245"/>
        <end position="269"/>
    </location>
</feature>
<accession>A0ABW1IXN5</accession>
<evidence type="ECO:0000256" key="5">
    <source>
        <dbReference type="SAM" id="Phobius"/>
    </source>
</evidence>
<comment type="caution">
    <text evidence="7">The sequence shown here is derived from an EMBL/GenBank/DDBJ whole genome shotgun (WGS) entry which is preliminary data.</text>
</comment>
<sequence length="396" mass="38317">MTGYRVVLRCGPAMAAGAATLLGRLPQGMYSVALLLLVQQATGSFGVAGAAVAAFAVGTALGAPLLGRAADRVGPRPVLLGAVLAHAAGLAGVLTAAAADAAAGIVAAGLLAGMGVPPLAAVLRTVWTRLFPDPDARRAAFSVDAVLGEAVFLLGPLLVGGIVAVADPTAAVAVAAGLAVTGVVWFALLPTARPAVAAGRAAGSPARLGALAVPAIRVLVTVQTLLFAAFGLVEVGVLARATAAGAVPVGGVLLAVWSAASLTGALAWGARAWPGRPEGQLVVLLVLAALGIAATVPAGDLRWLGAALIPAGLAIAPAGVVGQGIVAEAVPEARRTEAFAWLSTAAMAGSSAGTLGAGWLVEATGPATVLAVAGGMTLVAAATTATARPTLRQTGR</sequence>
<dbReference type="RefSeq" id="WP_379582616.1">
    <property type="nucleotide sequence ID" value="NZ_JBHSQW010000009.1"/>
</dbReference>
<dbReference type="SUPFAM" id="SSF103473">
    <property type="entry name" value="MFS general substrate transporter"/>
    <property type="match status" value="1"/>
</dbReference>
<organism evidence="7 8">
    <name type="scientific">Pseudonocardia hispaniensis</name>
    <dbReference type="NCBI Taxonomy" id="904933"/>
    <lineage>
        <taxon>Bacteria</taxon>
        <taxon>Bacillati</taxon>
        <taxon>Actinomycetota</taxon>
        <taxon>Actinomycetes</taxon>
        <taxon>Pseudonocardiales</taxon>
        <taxon>Pseudonocardiaceae</taxon>
        <taxon>Pseudonocardia</taxon>
    </lineage>
</organism>
<feature type="transmembrane region" description="Helical" evidence="5">
    <location>
        <begin position="210"/>
        <end position="233"/>
    </location>
</feature>
<proteinExistence type="predicted"/>
<evidence type="ECO:0000256" key="3">
    <source>
        <dbReference type="ARBA" id="ARBA00022989"/>
    </source>
</evidence>
<feature type="transmembrane region" description="Helical" evidence="5">
    <location>
        <begin position="105"/>
        <end position="127"/>
    </location>
</feature>
<keyword evidence="3 5" id="KW-1133">Transmembrane helix</keyword>
<feature type="transmembrane region" description="Helical" evidence="5">
    <location>
        <begin position="338"/>
        <end position="361"/>
    </location>
</feature>
<feature type="transmembrane region" description="Helical" evidence="5">
    <location>
        <begin position="304"/>
        <end position="326"/>
    </location>
</feature>
<keyword evidence="8" id="KW-1185">Reference proteome</keyword>
<dbReference type="InterPro" id="IPR036259">
    <property type="entry name" value="MFS_trans_sf"/>
</dbReference>
<evidence type="ECO:0000256" key="4">
    <source>
        <dbReference type="ARBA" id="ARBA00023136"/>
    </source>
</evidence>
<dbReference type="PROSITE" id="PS50850">
    <property type="entry name" value="MFS"/>
    <property type="match status" value="1"/>
</dbReference>
<evidence type="ECO:0000313" key="8">
    <source>
        <dbReference type="Proteomes" id="UP001596302"/>
    </source>
</evidence>
<evidence type="ECO:0000313" key="7">
    <source>
        <dbReference type="EMBL" id="MFC5993238.1"/>
    </source>
</evidence>
<dbReference type="EMBL" id="JBHSQW010000009">
    <property type="protein sequence ID" value="MFC5993238.1"/>
    <property type="molecule type" value="Genomic_DNA"/>
</dbReference>
<dbReference type="Gene3D" id="1.20.1250.20">
    <property type="entry name" value="MFS general substrate transporter like domains"/>
    <property type="match status" value="1"/>
</dbReference>
<dbReference type="PANTHER" id="PTHR23542:SF1">
    <property type="entry name" value="MAJOR FACILITATOR SUPERFAMILY (MFS) PROFILE DOMAIN-CONTAINING PROTEIN"/>
    <property type="match status" value="1"/>
</dbReference>
<feature type="domain" description="Major facilitator superfamily (MFS) profile" evidence="6">
    <location>
        <begin position="12"/>
        <end position="392"/>
    </location>
</feature>
<reference evidence="8" key="1">
    <citation type="journal article" date="2019" name="Int. J. Syst. Evol. Microbiol.">
        <title>The Global Catalogue of Microorganisms (GCM) 10K type strain sequencing project: providing services to taxonomists for standard genome sequencing and annotation.</title>
        <authorList>
            <consortium name="The Broad Institute Genomics Platform"/>
            <consortium name="The Broad Institute Genome Sequencing Center for Infectious Disease"/>
            <person name="Wu L."/>
            <person name="Ma J."/>
        </authorList>
    </citation>
    <scope>NUCLEOTIDE SEQUENCE [LARGE SCALE GENOMIC DNA]</scope>
    <source>
        <strain evidence="8">CCM 8391</strain>
    </source>
</reference>